<keyword evidence="3 5" id="KW-0694">RNA-binding</keyword>
<reference evidence="9 10" key="1">
    <citation type="submission" date="2020-06" db="EMBL/GenBank/DDBJ databases">
        <title>Oricola thermophila sp. nov. isolated from a tidal sediments.</title>
        <authorList>
            <person name="Kwon K.K."/>
            <person name="Yang S.-H."/>
            <person name="Park M.-J."/>
        </authorList>
    </citation>
    <scope>NUCLEOTIDE SEQUENCE [LARGE SCALE GENOMIC DNA]</scope>
    <source>
        <strain evidence="9 10">MEBiC13590</strain>
    </source>
</reference>
<dbReference type="SMART" id="SM00363">
    <property type="entry name" value="S4"/>
    <property type="match status" value="1"/>
</dbReference>
<evidence type="ECO:0000256" key="7">
    <source>
        <dbReference type="SAM" id="MobiDB-lite"/>
    </source>
</evidence>
<name>A0A6N1VIN0_9HYPH</name>
<dbReference type="GO" id="GO:0000455">
    <property type="term" value="P:enzyme-directed rRNA pseudouridine synthesis"/>
    <property type="evidence" value="ECO:0007669"/>
    <property type="project" value="UniProtKB-ARBA"/>
</dbReference>
<evidence type="ECO:0000256" key="5">
    <source>
        <dbReference type="PROSITE-ProRule" id="PRU00182"/>
    </source>
</evidence>
<feature type="compositionally biased region" description="Basic and acidic residues" evidence="7">
    <location>
        <begin position="337"/>
        <end position="346"/>
    </location>
</feature>
<dbReference type="PANTHER" id="PTHR47683:SF3">
    <property type="entry name" value="RIBOSOMAL LARGE SUBUNIT PSEUDOURIDINE SYNTHASE B"/>
    <property type="match status" value="1"/>
</dbReference>
<dbReference type="PROSITE" id="PS01149">
    <property type="entry name" value="PSI_RSU"/>
    <property type="match status" value="1"/>
</dbReference>
<dbReference type="InterPro" id="IPR000748">
    <property type="entry name" value="PsdUridine_synth_RsuA/RluB/E/F"/>
</dbReference>
<evidence type="ECO:0000256" key="4">
    <source>
        <dbReference type="ARBA" id="ARBA00023235"/>
    </source>
</evidence>
<dbReference type="InterPro" id="IPR050343">
    <property type="entry name" value="RsuA_PseudoU_synthase"/>
</dbReference>
<dbReference type="Pfam" id="PF01479">
    <property type="entry name" value="S4"/>
    <property type="match status" value="1"/>
</dbReference>
<dbReference type="Gene3D" id="3.10.290.10">
    <property type="entry name" value="RNA-binding S4 domain"/>
    <property type="match status" value="1"/>
</dbReference>
<dbReference type="InterPro" id="IPR002942">
    <property type="entry name" value="S4_RNA-bd"/>
</dbReference>
<dbReference type="FunFam" id="3.10.290.10:FF:000003">
    <property type="entry name" value="Pseudouridine synthase"/>
    <property type="match status" value="1"/>
</dbReference>
<dbReference type="InterPro" id="IPR006145">
    <property type="entry name" value="PsdUridine_synth_RsuA/RluA"/>
</dbReference>
<proteinExistence type="inferred from homology"/>
<dbReference type="RefSeq" id="WP_175277104.1">
    <property type="nucleotide sequence ID" value="NZ_CP054836.1"/>
</dbReference>
<feature type="region of interest" description="Disordered" evidence="7">
    <location>
        <begin position="327"/>
        <end position="450"/>
    </location>
</feature>
<dbReference type="GO" id="GO:0003723">
    <property type="term" value="F:RNA binding"/>
    <property type="evidence" value="ECO:0007669"/>
    <property type="project" value="UniProtKB-KW"/>
</dbReference>
<dbReference type="InterPro" id="IPR036986">
    <property type="entry name" value="S4_RNA-bd_sf"/>
</dbReference>
<feature type="domain" description="RNA-binding S4" evidence="8">
    <location>
        <begin position="81"/>
        <end position="138"/>
    </location>
</feature>
<feature type="compositionally biased region" description="Basic and acidic residues" evidence="7">
    <location>
        <begin position="370"/>
        <end position="390"/>
    </location>
</feature>
<accession>A0A6N1VIN0</accession>
<dbReference type="EMBL" id="CP054836">
    <property type="protein sequence ID" value="QKV19212.1"/>
    <property type="molecule type" value="Genomic_DNA"/>
</dbReference>
<dbReference type="InterPro" id="IPR018496">
    <property type="entry name" value="PsdUridine_synth_RsuA/RluB_CS"/>
</dbReference>
<dbReference type="AlphaFoldDB" id="A0A6N1VIN0"/>
<organism evidence="9 10">
    <name type="scientific">Oricola thermophila</name>
    <dbReference type="NCBI Taxonomy" id="2742145"/>
    <lineage>
        <taxon>Bacteria</taxon>
        <taxon>Pseudomonadati</taxon>
        <taxon>Pseudomonadota</taxon>
        <taxon>Alphaproteobacteria</taxon>
        <taxon>Hyphomicrobiales</taxon>
        <taxon>Ahrensiaceae</taxon>
        <taxon>Oricola</taxon>
    </lineage>
</organism>
<dbReference type="SUPFAM" id="SSF55174">
    <property type="entry name" value="Alpha-L RNA-binding motif"/>
    <property type="match status" value="1"/>
</dbReference>
<dbReference type="EC" id="5.4.99.-" evidence="6"/>
<dbReference type="CDD" id="cd00165">
    <property type="entry name" value="S4"/>
    <property type="match status" value="1"/>
</dbReference>
<dbReference type="Pfam" id="PF00849">
    <property type="entry name" value="PseudoU_synth_2"/>
    <property type="match status" value="1"/>
</dbReference>
<evidence type="ECO:0000259" key="8">
    <source>
        <dbReference type="SMART" id="SM00363"/>
    </source>
</evidence>
<dbReference type="GO" id="GO:0120159">
    <property type="term" value="F:rRNA pseudouridine synthase activity"/>
    <property type="evidence" value="ECO:0007669"/>
    <property type="project" value="UniProtKB-ARBA"/>
</dbReference>
<dbReference type="PROSITE" id="PS50889">
    <property type="entry name" value="S4"/>
    <property type="match status" value="1"/>
</dbReference>
<sequence length="450" mass="48643">MANEDKPRGSSGKSAQAADRKARDSKSGDLRSRGFKDRPAGAKGGKGEGRSRGFRERPQGAVPARAARDDAAVPATDAEPERIAKYMARAGIASRRDAERMIEAGRVTLNGRKLDTPAINVTPNDVILVDGEPLPEIERTRLWLYHKPAGLVTTSRDPQGRPTVFDSLPPDMPRVLSVGRLDINTEGLLLLTNDGGLARVLELPQTGWLRRYRVRAHGKIDQRRLDELKNGIAVDGVFYGAIEATLERQQGANVWITVGLREGKNREVKNVLGALGLEVNRLIRISYGPFQLGELPEGAVQEIRGRTLRDQLGPNLIAEAGANFDAPVRRPFSNKPVKGEEGETRLVKVRKQGDWVSASPGTAALRRGGKGLDRNEALSRLDTKKPERGPRKGGGPSGGGDSDKQRQGRSSNVWMAPGARPQGRKPKPAAQPAGRKLKPGGPGRGPKKKG</sequence>
<dbReference type="SUPFAM" id="SSF55120">
    <property type="entry name" value="Pseudouridine synthase"/>
    <property type="match status" value="1"/>
</dbReference>
<evidence type="ECO:0000256" key="6">
    <source>
        <dbReference type="RuleBase" id="RU003887"/>
    </source>
</evidence>
<evidence type="ECO:0000256" key="2">
    <source>
        <dbReference type="ARBA" id="ARBA00008348"/>
    </source>
</evidence>
<dbReference type="InterPro" id="IPR020094">
    <property type="entry name" value="TruA/RsuA/RluB/E/F_N"/>
</dbReference>
<dbReference type="InterPro" id="IPR042092">
    <property type="entry name" value="PsdUridine_s_RsuA/RluB/E/F_cat"/>
</dbReference>
<comment type="similarity">
    <text evidence="2 6">Belongs to the pseudouridine synthase RsuA family.</text>
</comment>
<comment type="catalytic activity">
    <reaction evidence="1">
        <text>a uridine in RNA = a pseudouridine in RNA</text>
        <dbReference type="Rhea" id="RHEA:48348"/>
        <dbReference type="Rhea" id="RHEA-COMP:12068"/>
        <dbReference type="Rhea" id="RHEA-COMP:12069"/>
        <dbReference type="ChEBI" id="CHEBI:65314"/>
        <dbReference type="ChEBI" id="CHEBI:65315"/>
    </reaction>
</comment>
<dbReference type="Proteomes" id="UP000509367">
    <property type="component" value="Chromosome"/>
</dbReference>
<feature type="compositionally biased region" description="Basic and acidic residues" evidence="7">
    <location>
        <begin position="18"/>
        <end position="58"/>
    </location>
</feature>
<dbReference type="PANTHER" id="PTHR47683">
    <property type="entry name" value="PSEUDOURIDINE SYNTHASE FAMILY PROTEIN-RELATED"/>
    <property type="match status" value="1"/>
</dbReference>
<evidence type="ECO:0000256" key="3">
    <source>
        <dbReference type="ARBA" id="ARBA00022884"/>
    </source>
</evidence>
<evidence type="ECO:0000313" key="9">
    <source>
        <dbReference type="EMBL" id="QKV19212.1"/>
    </source>
</evidence>
<evidence type="ECO:0000256" key="1">
    <source>
        <dbReference type="ARBA" id="ARBA00000073"/>
    </source>
</evidence>
<feature type="region of interest" description="Disordered" evidence="7">
    <location>
        <begin position="1"/>
        <end position="78"/>
    </location>
</feature>
<keyword evidence="10" id="KW-1185">Reference proteome</keyword>
<gene>
    <name evidence="9" type="ORF">HTY61_12475</name>
</gene>
<dbReference type="Gene3D" id="3.30.70.1560">
    <property type="entry name" value="Alpha-L RNA-binding motif"/>
    <property type="match status" value="1"/>
</dbReference>
<evidence type="ECO:0000313" key="10">
    <source>
        <dbReference type="Proteomes" id="UP000509367"/>
    </source>
</evidence>
<keyword evidence="4 6" id="KW-0413">Isomerase</keyword>
<dbReference type="InterPro" id="IPR020103">
    <property type="entry name" value="PsdUridine_synth_cat_dom_sf"/>
</dbReference>
<dbReference type="KEGG" id="orm:HTY61_12475"/>
<dbReference type="Gene3D" id="3.30.70.580">
    <property type="entry name" value="Pseudouridine synthase I, catalytic domain, N-terminal subdomain"/>
    <property type="match status" value="1"/>
</dbReference>
<dbReference type="NCBIfam" id="TIGR00093">
    <property type="entry name" value="pseudouridine synthase"/>
    <property type="match status" value="1"/>
</dbReference>
<protein>
    <recommendedName>
        <fullName evidence="6">Pseudouridine synthase</fullName>
        <ecNumber evidence="6">5.4.99.-</ecNumber>
    </recommendedName>
</protein>